<dbReference type="AlphaFoldDB" id="A0A6J5CB03"/>
<evidence type="ECO:0000313" key="4">
    <source>
        <dbReference type="Proteomes" id="UP000494249"/>
    </source>
</evidence>
<keyword evidence="2" id="KW-0472">Membrane</keyword>
<gene>
    <name evidence="3" type="ORF">LMG22037_05667</name>
</gene>
<accession>A0A6J5CB03</accession>
<keyword evidence="2" id="KW-0812">Transmembrane</keyword>
<feature type="region of interest" description="Disordered" evidence="1">
    <location>
        <begin position="101"/>
        <end position="142"/>
    </location>
</feature>
<sequence length="142" mass="15082">MKTVISYVAGAALVGWVAYIFVSTEPATRVSRTCMPVGGAVRALGSLMRMLDEETGQDLADEALPFIQACRSSVWYWAYDGQPLPSFNDVDAVFGDYRPRGSPALRVDTPSSSPSATSGAHRHEGDAARTAPASGADDGERL</sequence>
<dbReference type="RefSeq" id="WP_035478305.1">
    <property type="nucleotide sequence ID" value="NZ_CADFGL010000041.1"/>
</dbReference>
<organism evidence="3 4">
    <name type="scientific">Paraburkholderia phenoliruptrix</name>
    <dbReference type="NCBI Taxonomy" id="252970"/>
    <lineage>
        <taxon>Bacteria</taxon>
        <taxon>Pseudomonadati</taxon>
        <taxon>Pseudomonadota</taxon>
        <taxon>Betaproteobacteria</taxon>
        <taxon>Burkholderiales</taxon>
        <taxon>Burkholderiaceae</taxon>
        <taxon>Paraburkholderia</taxon>
    </lineage>
</organism>
<keyword evidence="2" id="KW-1133">Transmembrane helix</keyword>
<protein>
    <submittedName>
        <fullName evidence="3">Uncharacterized protein</fullName>
    </submittedName>
</protein>
<proteinExistence type="predicted"/>
<name>A0A6J5CB03_9BURK</name>
<reference evidence="3 4" key="1">
    <citation type="submission" date="2020-04" db="EMBL/GenBank/DDBJ databases">
        <authorList>
            <person name="De Canck E."/>
        </authorList>
    </citation>
    <scope>NUCLEOTIDE SEQUENCE [LARGE SCALE GENOMIC DNA]</scope>
    <source>
        <strain evidence="3 4">LMG 22037</strain>
    </source>
</reference>
<dbReference type="Proteomes" id="UP000494249">
    <property type="component" value="Unassembled WGS sequence"/>
</dbReference>
<evidence type="ECO:0000256" key="2">
    <source>
        <dbReference type="SAM" id="Phobius"/>
    </source>
</evidence>
<evidence type="ECO:0000313" key="3">
    <source>
        <dbReference type="EMBL" id="CAB3732031.1"/>
    </source>
</evidence>
<dbReference type="EMBL" id="CADIKB010000043">
    <property type="protein sequence ID" value="CAB3732031.1"/>
    <property type="molecule type" value="Genomic_DNA"/>
</dbReference>
<evidence type="ECO:0000256" key="1">
    <source>
        <dbReference type="SAM" id="MobiDB-lite"/>
    </source>
</evidence>
<feature type="compositionally biased region" description="Low complexity" evidence="1">
    <location>
        <begin position="109"/>
        <end position="119"/>
    </location>
</feature>
<feature type="transmembrane region" description="Helical" evidence="2">
    <location>
        <begin position="6"/>
        <end position="22"/>
    </location>
</feature>